<evidence type="ECO:0000256" key="2">
    <source>
        <dbReference type="ARBA" id="ARBA00006436"/>
    </source>
</evidence>
<comment type="similarity">
    <text evidence="2">Belongs to the UPF0174 family.</text>
</comment>
<dbReference type="PANTHER" id="PTHR12184:SF1">
    <property type="entry name" value="UBIQUINOL-CYTOCHROME-C REDUCTASE COMPLEX ASSEMBLY FACTOR 1"/>
    <property type="match status" value="1"/>
</dbReference>
<dbReference type="InterPro" id="IPR021150">
    <property type="entry name" value="Ubiq_cyt_c_chap"/>
</dbReference>
<dbReference type="Pfam" id="PF03981">
    <property type="entry name" value="Ubiq_cyt_C_chap"/>
    <property type="match status" value="1"/>
</dbReference>
<dbReference type="AlphaFoldDB" id="A0A1U7JGA7"/>
<comment type="caution">
    <text evidence="4">The sequence shown here is derived from an EMBL/GenBank/DDBJ whole genome shotgun (WGS) entry which is preliminary data.</text>
</comment>
<dbReference type="Proteomes" id="UP000185783">
    <property type="component" value="Unassembled WGS sequence"/>
</dbReference>
<evidence type="ECO:0000256" key="1">
    <source>
        <dbReference type="ARBA" id="ARBA00006407"/>
    </source>
</evidence>
<feature type="domain" description="Ubiquinol-cytochrome c chaperone" evidence="3">
    <location>
        <begin position="1"/>
        <end position="126"/>
    </location>
</feature>
<evidence type="ECO:0000313" key="5">
    <source>
        <dbReference type="Proteomes" id="UP000185783"/>
    </source>
</evidence>
<gene>
    <name evidence="4" type="ORF">A3843_13595</name>
</gene>
<proteinExistence type="inferred from homology"/>
<dbReference type="InterPro" id="IPR007129">
    <property type="entry name" value="Ubiqinol_cyt_c_chaperone_CPB3"/>
</dbReference>
<protein>
    <submittedName>
        <fullName evidence="4">Phage tail protein</fullName>
    </submittedName>
</protein>
<evidence type="ECO:0000259" key="3">
    <source>
        <dbReference type="Pfam" id="PF03981"/>
    </source>
</evidence>
<evidence type="ECO:0000313" key="4">
    <source>
        <dbReference type="EMBL" id="OKL43722.1"/>
    </source>
</evidence>
<sequence length="137" mass="15697">MIVLHAFLVFHRLRNEGREAQTFAQQVFDLFFQDMDQSMRELGIGDEGVRRRIRAMTESFYGRSSSYSEGLVTGNRKALSEALLKNIYGGHEEVVAAERLVDYMQHSLKVLQQLPETEIRNGHVAFAPLDPQAQKKQ</sequence>
<organism evidence="4 5">
    <name type="scientific">Pseudovibrio exalbescens</name>
    <dbReference type="NCBI Taxonomy" id="197461"/>
    <lineage>
        <taxon>Bacteria</taxon>
        <taxon>Pseudomonadati</taxon>
        <taxon>Pseudomonadota</taxon>
        <taxon>Alphaproteobacteria</taxon>
        <taxon>Hyphomicrobiales</taxon>
        <taxon>Stappiaceae</taxon>
        <taxon>Pseudovibrio</taxon>
    </lineage>
</organism>
<name>A0A1U7JGA7_9HYPH</name>
<dbReference type="EMBL" id="LVVZ01000019">
    <property type="protein sequence ID" value="OKL43722.1"/>
    <property type="molecule type" value="Genomic_DNA"/>
</dbReference>
<reference evidence="4 5" key="1">
    <citation type="submission" date="2016-03" db="EMBL/GenBank/DDBJ databases">
        <title>Genome sequence of Nesiotobacter sp. nov., a moderately halophilic alphaproteobacterium isolated from the Yellow Sea, China.</title>
        <authorList>
            <person name="Zhang G."/>
            <person name="Zhang R."/>
        </authorList>
    </citation>
    <scope>NUCLEOTIDE SEQUENCE [LARGE SCALE GENOMIC DNA]</scope>
    <source>
        <strain evidence="4 5">WB1-6</strain>
    </source>
</reference>
<dbReference type="PANTHER" id="PTHR12184">
    <property type="entry name" value="UBIQUINOL-CYTOCHROME C REDUCTASE COMPLEX ASSEMBLY FACTOR 1 FAMILY MEMBER"/>
    <property type="match status" value="1"/>
</dbReference>
<dbReference type="STRING" id="197461.A3843_13595"/>
<comment type="similarity">
    <text evidence="1">Belongs to the CBP3 family.</text>
</comment>
<accession>A0A1U7JGA7</accession>
<keyword evidence="5" id="KW-1185">Reference proteome</keyword>